<comment type="catalytic activity">
    <reaction evidence="5 7">
        <text>O-phospho-L-seryl-[protein] + H2O = L-seryl-[protein] + phosphate</text>
        <dbReference type="Rhea" id="RHEA:20629"/>
        <dbReference type="Rhea" id="RHEA-COMP:9863"/>
        <dbReference type="Rhea" id="RHEA-COMP:11604"/>
        <dbReference type="ChEBI" id="CHEBI:15377"/>
        <dbReference type="ChEBI" id="CHEBI:29999"/>
        <dbReference type="ChEBI" id="CHEBI:43474"/>
        <dbReference type="ChEBI" id="CHEBI:83421"/>
        <dbReference type="EC" id="3.1.3.16"/>
    </reaction>
</comment>
<keyword evidence="10" id="KW-0812">Transmembrane</keyword>
<feature type="region of interest" description="Disordered" evidence="9">
    <location>
        <begin position="409"/>
        <end position="502"/>
    </location>
</feature>
<keyword evidence="14" id="KW-1185">Reference proteome</keyword>
<dbReference type="InterPro" id="IPR000727">
    <property type="entry name" value="T_SNARE_dom"/>
</dbReference>
<dbReference type="InterPro" id="IPR006011">
    <property type="entry name" value="Syntaxin_N"/>
</dbReference>
<dbReference type="WBParaSite" id="Hba_09136">
    <property type="protein sequence ID" value="Hba_09136"/>
    <property type="gene ID" value="Hba_09136"/>
</dbReference>
<evidence type="ECO:0000256" key="9">
    <source>
        <dbReference type="SAM" id="MobiDB-lite"/>
    </source>
</evidence>
<name>A0A1I7WVF9_HETBA</name>
<dbReference type="GO" id="GO:0008420">
    <property type="term" value="F:RNA polymerase II CTD heptapeptide repeat phosphatase activity"/>
    <property type="evidence" value="ECO:0007669"/>
    <property type="project" value="UniProtKB-UniRule"/>
</dbReference>
<evidence type="ECO:0000256" key="4">
    <source>
        <dbReference type="ARBA" id="ARBA00023242"/>
    </source>
</evidence>
<keyword evidence="8" id="KW-0175">Coiled coil</keyword>
<evidence type="ECO:0000259" key="13">
    <source>
        <dbReference type="PROSITE" id="PS50969"/>
    </source>
</evidence>
<dbReference type="InterPro" id="IPR036420">
    <property type="entry name" value="BRCT_dom_sf"/>
</dbReference>
<accession>A0A1I7WVF9</accession>
<dbReference type="GO" id="GO:0006836">
    <property type="term" value="P:neurotransmitter transport"/>
    <property type="evidence" value="ECO:0007669"/>
    <property type="project" value="UniProtKB-KW"/>
</dbReference>
<dbReference type="SUPFAM" id="SSF56784">
    <property type="entry name" value="HAD-like"/>
    <property type="match status" value="1"/>
</dbReference>
<dbReference type="Gene3D" id="3.40.50.1000">
    <property type="entry name" value="HAD superfamily/HAD-like"/>
    <property type="match status" value="1"/>
</dbReference>
<dbReference type="SMART" id="SM00397">
    <property type="entry name" value="t_SNARE"/>
    <property type="match status" value="1"/>
</dbReference>
<dbReference type="InterPro" id="IPR010989">
    <property type="entry name" value="SNARE"/>
</dbReference>
<dbReference type="SUPFAM" id="SSF47661">
    <property type="entry name" value="t-snare proteins"/>
    <property type="match status" value="1"/>
</dbReference>
<dbReference type="NCBIfam" id="TIGR02250">
    <property type="entry name" value="FCP1_euk"/>
    <property type="match status" value="1"/>
</dbReference>
<dbReference type="AlphaFoldDB" id="A0A1I7WVF9"/>
<comment type="subcellular location">
    <subcellularLocation>
        <location evidence="1 7">Nucleus</location>
    </subcellularLocation>
</comment>
<evidence type="ECO:0000256" key="1">
    <source>
        <dbReference type="ARBA" id="ARBA00004123"/>
    </source>
</evidence>
<dbReference type="EC" id="3.1.3.16" evidence="7"/>
<dbReference type="CDD" id="cd07521">
    <property type="entry name" value="HAD_FCP1-like"/>
    <property type="match status" value="1"/>
</dbReference>
<keyword evidence="2" id="KW-0813">Transport</keyword>
<feature type="compositionally biased region" description="Acidic residues" evidence="9">
    <location>
        <begin position="469"/>
        <end position="502"/>
    </location>
</feature>
<evidence type="ECO:0000259" key="11">
    <source>
        <dbReference type="PROSITE" id="PS50172"/>
    </source>
</evidence>
<dbReference type="InterPro" id="IPR039189">
    <property type="entry name" value="Fcp1"/>
</dbReference>
<dbReference type="GO" id="GO:0016020">
    <property type="term" value="C:membrane"/>
    <property type="evidence" value="ECO:0007669"/>
    <property type="project" value="InterPro"/>
</dbReference>
<dbReference type="InterPro" id="IPR001357">
    <property type="entry name" value="BRCT_dom"/>
</dbReference>
<dbReference type="SMART" id="SM00577">
    <property type="entry name" value="CPDc"/>
    <property type="match status" value="1"/>
</dbReference>
<evidence type="ECO:0000256" key="10">
    <source>
        <dbReference type="SAM" id="Phobius"/>
    </source>
</evidence>
<dbReference type="Gene3D" id="1.20.58.70">
    <property type="match status" value="1"/>
</dbReference>
<feature type="domain" description="T-SNARE coiled-coil homology" evidence="12">
    <location>
        <begin position="695"/>
        <end position="750"/>
    </location>
</feature>
<evidence type="ECO:0000313" key="15">
    <source>
        <dbReference type="WBParaSite" id="Hba_09136"/>
    </source>
</evidence>
<comment type="catalytic activity">
    <reaction evidence="6 7">
        <text>O-phospho-L-threonyl-[protein] + H2O = L-threonyl-[protein] + phosphate</text>
        <dbReference type="Rhea" id="RHEA:47004"/>
        <dbReference type="Rhea" id="RHEA-COMP:11060"/>
        <dbReference type="Rhea" id="RHEA-COMP:11605"/>
        <dbReference type="ChEBI" id="CHEBI:15377"/>
        <dbReference type="ChEBI" id="CHEBI:30013"/>
        <dbReference type="ChEBI" id="CHEBI:43474"/>
        <dbReference type="ChEBI" id="CHEBI:61977"/>
        <dbReference type="EC" id="3.1.3.16"/>
    </reaction>
</comment>
<dbReference type="Pfam" id="PF14523">
    <property type="entry name" value="Syntaxin_2"/>
    <property type="match status" value="1"/>
</dbReference>
<dbReference type="InterPro" id="IPR004274">
    <property type="entry name" value="FCP1_dom"/>
</dbReference>
<evidence type="ECO:0000256" key="5">
    <source>
        <dbReference type="ARBA" id="ARBA00047761"/>
    </source>
</evidence>
<keyword evidence="2" id="KW-0532">Neurotransmitter transport</keyword>
<dbReference type="PROSITE" id="PS50172">
    <property type="entry name" value="BRCT"/>
    <property type="match status" value="1"/>
</dbReference>
<evidence type="ECO:0000256" key="6">
    <source>
        <dbReference type="ARBA" id="ARBA00048336"/>
    </source>
</evidence>
<feature type="coiled-coil region" evidence="8">
    <location>
        <begin position="635"/>
        <end position="674"/>
    </location>
</feature>
<feature type="transmembrane region" description="Helical" evidence="10">
    <location>
        <begin position="608"/>
        <end position="627"/>
    </location>
</feature>
<keyword evidence="10" id="KW-1133">Transmembrane helix</keyword>
<evidence type="ECO:0000256" key="3">
    <source>
        <dbReference type="ARBA" id="ARBA00022801"/>
    </source>
</evidence>
<dbReference type="InterPro" id="IPR036412">
    <property type="entry name" value="HAD-like_sf"/>
</dbReference>
<dbReference type="GO" id="GO:0005634">
    <property type="term" value="C:nucleus"/>
    <property type="evidence" value="ECO:0007669"/>
    <property type="project" value="UniProtKB-SubCell"/>
</dbReference>
<protein>
    <recommendedName>
        <fullName evidence="7">RNA polymerase II subunit A C-terminal domain phosphatase</fullName>
        <ecNumber evidence="7">3.1.3.16</ecNumber>
    </recommendedName>
</protein>
<keyword evidence="3 7" id="KW-0378">Hydrolase</keyword>
<dbReference type="InterPro" id="IPR023214">
    <property type="entry name" value="HAD_sf"/>
</dbReference>
<dbReference type="SUPFAM" id="SSF52113">
    <property type="entry name" value="BRCT domain"/>
    <property type="match status" value="1"/>
</dbReference>
<evidence type="ECO:0000259" key="12">
    <source>
        <dbReference type="PROSITE" id="PS50192"/>
    </source>
</evidence>
<dbReference type="PROSITE" id="PS50192">
    <property type="entry name" value="T_SNARE"/>
    <property type="match status" value="1"/>
</dbReference>
<sequence>MEVRFEGEEEGGVISSRKTAEGSYVQKDAIVFLCICEKVEPYRANIFTASLVYQVVIEYTTTSGIVERVKAPLEGVVTFEKDAKKGTKLEKFVIFIFRKDGLAGQRCESTTANVSMIHHVPELIVSDALAKQIGSADQQNVLNSRKLVLLVDLDQTIIHTTNRPFALDPTMHTDITKYMLYGSEYHTKLRPYTREFLQHMSILYEMHIVTYGQRQYAHRIAEIIDPNRVLFGQRVLSRDELFSAQHKTRNLRALFPCGDQLIAIIDDRADVWQFSKALIQVRYLYSSFTVTPLFLCTKIFKCFVIIYAGICFIDSRSKFLILINITTFSSKVRAAVKLGIPIVTPAWVYACVEKWLKLKKFLEIQFADEKEFELTRDSIQPPCRTKIIPELTSIDAMKKETLQAMNSEVDEVLSGSDDTDEENEDEANTSDASPLKRKLKIEDFEQDEDNSENENRKRKKNENTYGVADDYDGEEVQDELDDDTERDYIESGDVDDEMRESDEETTRDISFLNFSYLKSYLFSVQHLDSFISRLTDSSEAGERHREQFNELAHRAQSLSKETNQLMKQLVELSNNNVGFFYCLKDVKLIILFQENNIRDFFYNSFKITVIYVFFLLCLINLLANLYFKRALRIHRERLQNEYIGVLNRLQSAQRKAAQTEKASMRQMRDAVEQDAEAVRGMESDMVDNQRQAQAQRQQNINLNEIKERQQDIGDVNQIFADLAKIVHDQGEVVDSIEANVEHAQIHVEQV</sequence>
<dbReference type="GO" id="GO:0016192">
    <property type="term" value="P:vesicle-mediated transport"/>
    <property type="evidence" value="ECO:0007669"/>
    <property type="project" value="InterPro"/>
</dbReference>
<dbReference type="PROSITE" id="PS50969">
    <property type="entry name" value="FCP1"/>
    <property type="match status" value="1"/>
</dbReference>
<evidence type="ECO:0000256" key="8">
    <source>
        <dbReference type="SAM" id="Coils"/>
    </source>
</evidence>
<dbReference type="PANTHER" id="PTHR23081:SF36">
    <property type="entry name" value="RNA POLYMERASE II SUBUNIT A C-TERMINAL DOMAIN PHOSPHATASE"/>
    <property type="match status" value="1"/>
</dbReference>
<feature type="domain" description="BRCT" evidence="11">
    <location>
        <begin position="313"/>
        <end position="354"/>
    </location>
</feature>
<evidence type="ECO:0000256" key="7">
    <source>
        <dbReference type="RuleBase" id="RU366066"/>
    </source>
</evidence>
<keyword evidence="10" id="KW-0472">Membrane</keyword>
<organism evidence="14 15">
    <name type="scientific">Heterorhabditis bacteriophora</name>
    <name type="common">Entomopathogenic nematode worm</name>
    <dbReference type="NCBI Taxonomy" id="37862"/>
    <lineage>
        <taxon>Eukaryota</taxon>
        <taxon>Metazoa</taxon>
        <taxon>Ecdysozoa</taxon>
        <taxon>Nematoda</taxon>
        <taxon>Chromadorea</taxon>
        <taxon>Rhabditida</taxon>
        <taxon>Rhabditina</taxon>
        <taxon>Rhabditomorpha</taxon>
        <taxon>Strongyloidea</taxon>
        <taxon>Heterorhabditidae</taxon>
        <taxon>Heterorhabditis</taxon>
    </lineage>
</organism>
<dbReference type="PANTHER" id="PTHR23081">
    <property type="entry name" value="RNA POLYMERASE II CTD PHOSPHATASE"/>
    <property type="match status" value="1"/>
</dbReference>
<dbReference type="InterPro" id="IPR011947">
    <property type="entry name" value="FCP1_euk"/>
</dbReference>
<comment type="function">
    <text evidence="7">This promotes the activity of RNA polymerase II.</text>
</comment>
<reference evidence="15" key="1">
    <citation type="submission" date="2016-11" db="UniProtKB">
        <authorList>
            <consortium name="WormBaseParasite"/>
        </authorList>
    </citation>
    <scope>IDENTIFICATION</scope>
</reference>
<dbReference type="Gene3D" id="1.20.5.110">
    <property type="match status" value="1"/>
</dbReference>
<feature type="compositionally biased region" description="Acidic residues" evidence="9">
    <location>
        <begin position="417"/>
        <end position="428"/>
    </location>
</feature>
<evidence type="ECO:0000256" key="2">
    <source>
        <dbReference type="ARBA" id="ARBA00022775"/>
    </source>
</evidence>
<evidence type="ECO:0000313" key="14">
    <source>
        <dbReference type="Proteomes" id="UP000095283"/>
    </source>
</evidence>
<keyword evidence="4 7" id="KW-0539">Nucleus</keyword>
<proteinExistence type="predicted"/>
<dbReference type="Proteomes" id="UP000095283">
    <property type="component" value="Unplaced"/>
</dbReference>
<dbReference type="Pfam" id="PF03031">
    <property type="entry name" value="NIF"/>
    <property type="match status" value="1"/>
</dbReference>
<feature type="domain" description="FCP1 homology" evidence="13">
    <location>
        <begin position="142"/>
        <end position="303"/>
    </location>
</feature>